<gene>
    <name evidence="11" type="ORF">H2C83_09815</name>
</gene>
<evidence type="ECO:0000256" key="1">
    <source>
        <dbReference type="ARBA" id="ARBA00010044"/>
    </source>
</evidence>
<dbReference type="GO" id="GO:0005524">
    <property type="term" value="F:ATP binding"/>
    <property type="evidence" value="ECO:0007669"/>
    <property type="project" value="UniProtKB-KW"/>
</dbReference>
<evidence type="ECO:0000256" key="6">
    <source>
        <dbReference type="ARBA" id="ARBA00023049"/>
    </source>
</evidence>
<dbReference type="Pfam" id="PF00004">
    <property type="entry name" value="AAA"/>
    <property type="match status" value="1"/>
</dbReference>
<dbReference type="InterPro" id="IPR041569">
    <property type="entry name" value="AAA_lid_3"/>
</dbReference>
<evidence type="ECO:0000256" key="4">
    <source>
        <dbReference type="ARBA" id="ARBA00022801"/>
    </source>
</evidence>
<comment type="similarity">
    <text evidence="8">Belongs to the AAA ATPase family.</text>
</comment>
<name>A0A7W1XSW0_9BACL</name>
<dbReference type="Gene3D" id="1.20.58.760">
    <property type="entry name" value="Peptidase M41"/>
    <property type="match status" value="1"/>
</dbReference>
<dbReference type="AlphaFoldDB" id="A0A7W1XSW0"/>
<dbReference type="InterPro" id="IPR003593">
    <property type="entry name" value="AAA+_ATPase"/>
</dbReference>
<keyword evidence="4" id="KW-0378">Hydrolase</keyword>
<dbReference type="InterPro" id="IPR000642">
    <property type="entry name" value="Peptidase_M41"/>
</dbReference>
<evidence type="ECO:0000259" key="10">
    <source>
        <dbReference type="SMART" id="SM00382"/>
    </source>
</evidence>
<organism evidence="11 12">
    <name type="scientific">Thermoactinomyces mirandus</name>
    <dbReference type="NCBI Taxonomy" id="2756294"/>
    <lineage>
        <taxon>Bacteria</taxon>
        <taxon>Bacillati</taxon>
        <taxon>Bacillota</taxon>
        <taxon>Bacilli</taxon>
        <taxon>Bacillales</taxon>
        <taxon>Thermoactinomycetaceae</taxon>
        <taxon>Thermoactinomyces</taxon>
    </lineage>
</organism>
<evidence type="ECO:0000313" key="11">
    <source>
        <dbReference type="EMBL" id="MBA4602604.1"/>
    </source>
</evidence>
<evidence type="ECO:0000313" key="12">
    <source>
        <dbReference type="Proteomes" id="UP000538292"/>
    </source>
</evidence>
<keyword evidence="2" id="KW-0645">Protease</keyword>
<comment type="caution">
    <text evidence="11">The sequence shown here is derived from an EMBL/GenBank/DDBJ whole genome shotgun (WGS) entry which is preliminary data.</text>
</comment>
<feature type="domain" description="AAA+ ATPase" evidence="10">
    <location>
        <begin position="94"/>
        <end position="238"/>
    </location>
</feature>
<evidence type="ECO:0000256" key="2">
    <source>
        <dbReference type="ARBA" id="ARBA00022670"/>
    </source>
</evidence>
<evidence type="ECO:0000256" key="9">
    <source>
        <dbReference type="SAM" id="Phobius"/>
    </source>
</evidence>
<keyword evidence="9" id="KW-0472">Membrane</keyword>
<dbReference type="SMART" id="SM00382">
    <property type="entry name" value="AAA"/>
    <property type="match status" value="1"/>
</dbReference>
<dbReference type="Gene3D" id="3.40.50.300">
    <property type="entry name" value="P-loop containing nucleotide triphosphate hydrolases"/>
    <property type="match status" value="1"/>
</dbReference>
<dbReference type="FunFam" id="3.40.50.300:FF:001025">
    <property type="entry name" value="ATPase family, AAA domain-containing 2B"/>
    <property type="match status" value="1"/>
</dbReference>
<dbReference type="GO" id="GO:0004176">
    <property type="term" value="F:ATP-dependent peptidase activity"/>
    <property type="evidence" value="ECO:0007669"/>
    <property type="project" value="InterPro"/>
</dbReference>
<dbReference type="PANTHER" id="PTHR23076">
    <property type="entry name" value="METALLOPROTEASE M41 FTSH"/>
    <property type="match status" value="1"/>
</dbReference>
<keyword evidence="6" id="KW-0482">Metalloprotease</keyword>
<dbReference type="RefSeq" id="WP_181740342.1">
    <property type="nucleotide sequence ID" value="NZ_JACEOL010000031.1"/>
</dbReference>
<keyword evidence="7" id="KW-0175">Coiled coil</keyword>
<dbReference type="Gene3D" id="1.10.8.60">
    <property type="match status" value="1"/>
</dbReference>
<dbReference type="Proteomes" id="UP000538292">
    <property type="component" value="Unassembled WGS sequence"/>
</dbReference>
<dbReference type="Pfam" id="PF17862">
    <property type="entry name" value="AAA_lid_3"/>
    <property type="match status" value="1"/>
</dbReference>
<dbReference type="InterPro" id="IPR037219">
    <property type="entry name" value="Peptidase_M41-like"/>
</dbReference>
<protein>
    <submittedName>
        <fullName evidence="11">AAA family ATPase</fullName>
    </submittedName>
</protein>
<dbReference type="GO" id="GO:0045037">
    <property type="term" value="P:protein import into chloroplast stroma"/>
    <property type="evidence" value="ECO:0007669"/>
    <property type="project" value="TreeGrafter"/>
</dbReference>
<accession>A0A7W1XSW0</accession>
<sequence length="497" mass="55679">MSGAGAALVIFLVYLGFDPLPVIVLTGIGLLLYSGGTRSMQKTARIVRKNQKNKYIPSVNFDEIGGQYRAKNELKEALDFLLQREKIARYGIRPVKGILLTGPPGTGKTLMAKASAHYTDAIFVSASGSEFVEMYVGVGAKRIRSLFQEARSLARKHKKNRAIVFIDEIDVIGGKRDGSQQREYDQTLNQLLTEMDGISVDQEVQVLVIAATNRKDMLDPALLRPGRFDRHIHVDLPDKKARLHILQLHTKNKTLHSDISLMKIAEETFGFSGAQLESLANEAAIYALRENKPEIEQKHLASAIDKVLMGEKADREASSEEKKRVAVHEMGHALISEYVRPGSVSEITLTPRGQALGYVRQLPDRDRVLYTREDLENSIRVCLAGAAAEEYFYGHKSTGAQNDYKQAYHYARTMIEAGLSDLGIISPDLVGREELQLEAKKILEKCYDDILQCMGHFSFMFEESLGILLKEEVLSGDKFREMLMKSHSKTDKIYEVN</sequence>
<keyword evidence="9" id="KW-1133">Transmembrane helix</keyword>
<dbReference type="InterPro" id="IPR003959">
    <property type="entry name" value="ATPase_AAA_core"/>
</dbReference>
<dbReference type="SUPFAM" id="SSF52540">
    <property type="entry name" value="P-loop containing nucleoside triphosphate hydrolases"/>
    <property type="match status" value="1"/>
</dbReference>
<dbReference type="EMBL" id="JACEOL010000031">
    <property type="protein sequence ID" value="MBA4602604.1"/>
    <property type="molecule type" value="Genomic_DNA"/>
</dbReference>
<keyword evidence="5 8" id="KW-0067">ATP-binding</keyword>
<dbReference type="PANTHER" id="PTHR23076:SF37">
    <property type="entry name" value="ATP-DEPENDENT ZINC METALLOPROTEASE FTSH 4, MITOCHONDRIAL"/>
    <property type="match status" value="1"/>
</dbReference>
<dbReference type="InterPro" id="IPR003960">
    <property type="entry name" value="ATPase_AAA_CS"/>
</dbReference>
<evidence type="ECO:0000256" key="5">
    <source>
        <dbReference type="ARBA" id="ARBA00022840"/>
    </source>
</evidence>
<dbReference type="GO" id="GO:0006508">
    <property type="term" value="P:proteolysis"/>
    <property type="evidence" value="ECO:0007669"/>
    <property type="project" value="UniProtKB-KW"/>
</dbReference>
<dbReference type="PROSITE" id="PS00674">
    <property type="entry name" value="AAA"/>
    <property type="match status" value="1"/>
</dbReference>
<dbReference type="InterPro" id="IPR027417">
    <property type="entry name" value="P-loop_NTPase"/>
</dbReference>
<keyword evidence="3 8" id="KW-0547">Nucleotide-binding</keyword>
<proteinExistence type="inferred from homology"/>
<dbReference type="GO" id="GO:0004222">
    <property type="term" value="F:metalloendopeptidase activity"/>
    <property type="evidence" value="ECO:0007669"/>
    <property type="project" value="InterPro"/>
</dbReference>
<reference evidence="11 12" key="1">
    <citation type="submission" date="2020-07" db="EMBL/GenBank/DDBJ databases">
        <title>Thermoactinomyces phylogeny.</title>
        <authorList>
            <person name="Dunlap C."/>
        </authorList>
    </citation>
    <scope>NUCLEOTIDE SEQUENCE [LARGE SCALE GENOMIC DNA]</scope>
    <source>
        <strain evidence="11 12">AMNI-1</strain>
    </source>
</reference>
<comment type="similarity">
    <text evidence="1">In the C-terminal section; belongs to the peptidase M41 family.</text>
</comment>
<evidence type="ECO:0000256" key="7">
    <source>
        <dbReference type="ARBA" id="ARBA00023054"/>
    </source>
</evidence>
<evidence type="ECO:0000256" key="8">
    <source>
        <dbReference type="RuleBase" id="RU003651"/>
    </source>
</evidence>
<dbReference type="GO" id="GO:0016887">
    <property type="term" value="F:ATP hydrolysis activity"/>
    <property type="evidence" value="ECO:0007669"/>
    <property type="project" value="InterPro"/>
</dbReference>
<dbReference type="FunFam" id="1.10.8.60:FF:000001">
    <property type="entry name" value="ATP-dependent zinc metalloprotease FtsH"/>
    <property type="match status" value="1"/>
</dbReference>
<dbReference type="SUPFAM" id="SSF140990">
    <property type="entry name" value="FtsH protease domain-like"/>
    <property type="match status" value="1"/>
</dbReference>
<feature type="transmembrane region" description="Helical" evidence="9">
    <location>
        <begin position="6"/>
        <end position="33"/>
    </location>
</feature>
<dbReference type="Pfam" id="PF01434">
    <property type="entry name" value="Peptidase_M41"/>
    <property type="match status" value="1"/>
</dbReference>
<evidence type="ECO:0000256" key="3">
    <source>
        <dbReference type="ARBA" id="ARBA00022741"/>
    </source>
</evidence>
<keyword evidence="12" id="KW-1185">Reference proteome</keyword>
<keyword evidence="9" id="KW-0812">Transmembrane</keyword>